<dbReference type="EMBL" id="JPQT01000119">
    <property type="protein sequence ID" value="KFE48943.1"/>
    <property type="molecule type" value="Genomic_DNA"/>
</dbReference>
<feature type="transmembrane region" description="Helical" evidence="7">
    <location>
        <begin position="258"/>
        <end position="277"/>
    </location>
</feature>
<name>A0A085V0I0_PSESX</name>
<accession>A0A085V0I0</accession>
<evidence type="ECO:0000313" key="10">
    <source>
        <dbReference type="Proteomes" id="UP000028643"/>
    </source>
</evidence>
<dbReference type="RefSeq" id="WP_047577167.1">
    <property type="nucleotide sequence ID" value="NZ_JPQT01000119.1"/>
</dbReference>
<dbReference type="GO" id="GO:0005886">
    <property type="term" value="C:plasma membrane"/>
    <property type="evidence" value="ECO:0007669"/>
    <property type="project" value="UniProtKB-SubCell"/>
</dbReference>
<dbReference type="InterPro" id="IPR020846">
    <property type="entry name" value="MFS_dom"/>
</dbReference>
<proteinExistence type="predicted"/>
<feature type="transmembrane region" description="Helical" evidence="7">
    <location>
        <begin position="350"/>
        <end position="372"/>
    </location>
</feature>
<dbReference type="InterPro" id="IPR011701">
    <property type="entry name" value="MFS"/>
</dbReference>
<protein>
    <submittedName>
        <fullName evidence="9">MFS transporter</fullName>
    </submittedName>
</protein>
<sequence length="415" mass="44536">MPHAGAIQGSNVRILIYLLFTIQLISMGAMEMSGPFWPVHLRGMTSSESFFSFASVAVYVGPMLGIMLTSAFWGRIGDRYGHKLMMIRALAGLSLTQLGLALSGDIWVILILRFLQGAFAGYIAPAQAYGVSIEAPARRARLFAILQISTNVGSLLGAVLGGLILDHATFFWINIIASVLCAICTVVAAVTLPDVPPMKKTNPGIDTSIRAGDNGSIWQRSPLLPLLCVMGILLLARMLPQTSFSLYVSSVFEVSNSVVGLCYGLLALGFILSATAWSRYFEHRSQQDTLHRITYIVLGCIALTAIAGVTRNAIVFVVVYFIWGVLLGATTPVLMALISKTADSSRQGHVLGIAQGTAQFASIAGISAGGLLSQTYGLQYTYLFVCLAYVLVLIPVIALRYRPESQQAEHAPPGD</sequence>
<evidence type="ECO:0000256" key="6">
    <source>
        <dbReference type="ARBA" id="ARBA00023136"/>
    </source>
</evidence>
<evidence type="ECO:0000256" key="4">
    <source>
        <dbReference type="ARBA" id="ARBA00022692"/>
    </source>
</evidence>
<feature type="transmembrane region" description="Helical" evidence="7">
    <location>
        <begin position="50"/>
        <end position="73"/>
    </location>
</feature>
<feature type="transmembrane region" description="Helical" evidence="7">
    <location>
        <begin position="378"/>
        <end position="399"/>
    </location>
</feature>
<feature type="transmembrane region" description="Helical" evidence="7">
    <location>
        <begin position="142"/>
        <end position="165"/>
    </location>
</feature>
<feature type="transmembrane region" description="Helical" evidence="7">
    <location>
        <begin position="289"/>
        <end position="307"/>
    </location>
</feature>
<dbReference type="PATRIC" id="fig|317.174.peg.4098"/>
<keyword evidence="6 7" id="KW-0472">Membrane</keyword>
<keyword evidence="3" id="KW-1003">Cell membrane</keyword>
<feature type="domain" description="Major facilitator superfamily (MFS) profile" evidence="8">
    <location>
        <begin position="12"/>
        <end position="406"/>
    </location>
</feature>
<evidence type="ECO:0000256" key="1">
    <source>
        <dbReference type="ARBA" id="ARBA00004651"/>
    </source>
</evidence>
<organism evidence="9 10">
    <name type="scientific">Pseudomonas syringae</name>
    <dbReference type="NCBI Taxonomy" id="317"/>
    <lineage>
        <taxon>Bacteria</taxon>
        <taxon>Pseudomonadati</taxon>
        <taxon>Pseudomonadota</taxon>
        <taxon>Gammaproteobacteria</taxon>
        <taxon>Pseudomonadales</taxon>
        <taxon>Pseudomonadaceae</taxon>
        <taxon>Pseudomonas</taxon>
    </lineage>
</organism>
<comment type="caution">
    <text evidence="9">The sequence shown here is derived from an EMBL/GenBank/DDBJ whole genome shotgun (WGS) entry which is preliminary data.</text>
</comment>
<evidence type="ECO:0000256" key="2">
    <source>
        <dbReference type="ARBA" id="ARBA00022448"/>
    </source>
</evidence>
<dbReference type="PANTHER" id="PTHR43414">
    <property type="entry name" value="MULTIDRUG RESISTANCE PROTEIN MDTG"/>
    <property type="match status" value="1"/>
</dbReference>
<dbReference type="SUPFAM" id="SSF103473">
    <property type="entry name" value="MFS general substrate transporter"/>
    <property type="match status" value="1"/>
</dbReference>
<feature type="transmembrane region" description="Helical" evidence="7">
    <location>
        <begin position="85"/>
        <end position="102"/>
    </location>
</feature>
<feature type="transmembrane region" description="Helical" evidence="7">
    <location>
        <begin position="313"/>
        <end position="338"/>
    </location>
</feature>
<feature type="transmembrane region" description="Helical" evidence="7">
    <location>
        <begin position="12"/>
        <end position="30"/>
    </location>
</feature>
<comment type="subcellular location">
    <subcellularLocation>
        <location evidence="1">Cell membrane</location>
        <topology evidence="1">Multi-pass membrane protein</topology>
    </subcellularLocation>
</comment>
<evidence type="ECO:0000256" key="7">
    <source>
        <dbReference type="SAM" id="Phobius"/>
    </source>
</evidence>
<dbReference type="PROSITE" id="PS50850">
    <property type="entry name" value="MFS"/>
    <property type="match status" value="1"/>
</dbReference>
<dbReference type="PANTHER" id="PTHR43414:SF1">
    <property type="entry name" value="PEPTIDE PERMEASE"/>
    <property type="match status" value="1"/>
</dbReference>
<dbReference type="InterPro" id="IPR036259">
    <property type="entry name" value="MFS_trans_sf"/>
</dbReference>
<evidence type="ECO:0000259" key="8">
    <source>
        <dbReference type="PROSITE" id="PS50850"/>
    </source>
</evidence>
<dbReference type="Proteomes" id="UP000028643">
    <property type="component" value="Unassembled WGS sequence"/>
</dbReference>
<keyword evidence="5 7" id="KW-1133">Transmembrane helix</keyword>
<keyword evidence="2" id="KW-0813">Transport</keyword>
<dbReference type="Pfam" id="PF07690">
    <property type="entry name" value="MFS_1"/>
    <property type="match status" value="1"/>
</dbReference>
<feature type="transmembrane region" description="Helical" evidence="7">
    <location>
        <begin position="222"/>
        <end position="238"/>
    </location>
</feature>
<evidence type="ECO:0000256" key="5">
    <source>
        <dbReference type="ARBA" id="ARBA00022989"/>
    </source>
</evidence>
<gene>
    <name evidence="9" type="ORF">IV02_20040</name>
</gene>
<evidence type="ECO:0000256" key="3">
    <source>
        <dbReference type="ARBA" id="ARBA00022475"/>
    </source>
</evidence>
<dbReference type="Gene3D" id="1.20.1250.20">
    <property type="entry name" value="MFS general substrate transporter like domains"/>
    <property type="match status" value="1"/>
</dbReference>
<evidence type="ECO:0000313" key="9">
    <source>
        <dbReference type="EMBL" id="KFE48943.1"/>
    </source>
</evidence>
<keyword evidence="4 7" id="KW-0812">Transmembrane</keyword>
<dbReference type="GO" id="GO:0022857">
    <property type="term" value="F:transmembrane transporter activity"/>
    <property type="evidence" value="ECO:0007669"/>
    <property type="project" value="InterPro"/>
</dbReference>
<dbReference type="AlphaFoldDB" id="A0A085V0I0"/>
<reference evidence="9 10" key="1">
    <citation type="submission" date="2014-07" db="EMBL/GenBank/DDBJ databases">
        <title>Draft Genome Sequences of Environmental Pseudomonas syringae strains.</title>
        <authorList>
            <person name="Baltrus D.A."/>
            <person name="Berge O."/>
            <person name="Morris C."/>
        </authorList>
    </citation>
    <scope>NUCLEOTIDE SEQUENCE [LARGE SCALE GENOMIC DNA]</scope>
    <source>
        <strain evidence="9 10">CEB003</strain>
    </source>
</reference>
<feature type="transmembrane region" description="Helical" evidence="7">
    <location>
        <begin position="171"/>
        <end position="192"/>
    </location>
</feature>